<name>A0ABQ8F328_9FUNG</name>
<protein>
    <recommendedName>
        <fullName evidence="2">Cyclin N-terminal domain-containing protein</fullName>
    </recommendedName>
</protein>
<sequence>MAADPSISEETSRQKAAIAFLRNVAFGTSSRITLSSNGFSTHMGSDGSPSSSSLPLRIHYRSPPSNPIEASPSFHAGTTSAPDMQTSTLSHTAGSNRAVPGLMAEDSTQQTLLLDDGADGADAVESRDPTGGIRASTTGARDLRTETVSIAQNTISSKDQAALGFLSGLSTSVELVAQATRNSSSIQGGVYEHAPLTMDSQAQPETKAQQPIVIHTQSQSHGQMISFHSQPHLHSFDDGPNDTPIPSIARHATLRTSTSARMHGYTLVQGGILSRAQSRNTDATGAIADQLSDVPITVVTPNGSPLGLFSVLPYKGTKALVKTQSTRARYSVNPYLERIGFGVAIEAVKRKKQTAESFAHLLAQEFTLCEKGPENSSYNPYFLDDPDLKMGRHKTVITLPCFLGTIIQPSKPSEIQRELNEHFKETHPGIDSTITLSQIRGLKKSLLEVAQIQDLELSSVATAYVYFEKLVIKNVINKANRKVMGAVCLLLAVKINDPKEVNYANLLETVDKVLDVSPKDVYNLEFHVYAALSFTLFLPLWEVLPHLERIHEAAEKIPE</sequence>
<evidence type="ECO:0000259" key="2">
    <source>
        <dbReference type="Pfam" id="PF00134"/>
    </source>
</evidence>
<dbReference type="Pfam" id="PF00134">
    <property type="entry name" value="Cyclin_N"/>
    <property type="match status" value="1"/>
</dbReference>
<dbReference type="CDD" id="cd20556">
    <property type="entry name" value="CYCLIN_CABLES"/>
    <property type="match status" value="1"/>
</dbReference>
<gene>
    <name evidence="3" type="ORF">BASA50_008827</name>
</gene>
<feature type="domain" description="Cyclin N-terminal" evidence="2">
    <location>
        <begin position="432"/>
        <end position="536"/>
    </location>
</feature>
<proteinExistence type="predicted"/>
<dbReference type="SUPFAM" id="SSF47954">
    <property type="entry name" value="Cyclin-like"/>
    <property type="match status" value="1"/>
</dbReference>
<evidence type="ECO:0000256" key="1">
    <source>
        <dbReference type="SAM" id="MobiDB-lite"/>
    </source>
</evidence>
<dbReference type="PANTHER" id="PTHR22896:SF0">
    <property type="entry name" value="CYCLIN N-TERMINAL DOMAIN-CONTAINING PROTEIN"/>
    <property type="match status" value="1"/>
</dbReference>
<dbReference type="PANTHER" id="PTHR22896">
    <property type="entry name" value="CDK5 AND ABL1 ENZYME SUBSTRATE 1"/>
    <property type="match status" value="1"/>
</dbReference>
<comment type="caution">
    <text evidence="3">The sequence shown here is derived from an EMBL/GenBank/DDBJ whole genome shotgun (WGS) entry which is preliminary data.</text>
</comment>
<dbReference type="InterPro" id="IPR006671">
    <property type="entry name" value="Cyclin_N"/>
</dbReference>
<reference evidence="3 4" key="1">
    <citation type="submission" date="2021-02" db="EMBL/GenBank/DDBJ databases">
        <title>Variation within the Batrachochytrium salamandrivorans European outbreak.</title>
        <authorList>
            <person name="Kelly M."/>
            <person name="Pasmans F."/>
            <person name="Shea T.P."/>
            <person name="Munoz J.F."/>
            <person name="Carranza S."/>
            <person name="Cuomo C.A."/>
            <person name="Martel A."/>
        </authorList>
    </citation>
    <scope>NUCLEOTIDE SEQUENCE [LARGE SCALE GENOMIC DNA]</scope>
    <source>
        <strain evidence="3 4">AMFP18/2</strain>
    </source>
</reference>
<accession>A0ABQ8F328</accession>
<keyword evidence="4" id="KW-1185">Reference proteome</keyword>
<feature type="compositionally biased region" description="Low complexity" evidence="1">
    <location>
        <begin position="44"/>
        <end position="56"/>
    </location>
</feature>
<feature type="region of interest" description="Disordered" evidence="1">
    <location>
        <begin position="41"/>
        <end position="96"/>
    </location>
</feature>
<evidence type="ECO:0000313" key="3">
    <source>
        <dbReference type="EMBL" id="KAH6591250.1"/>
    </source>
</evidence>
<dbReference type="Gene3D" id="1.10.472.10">
    <property type="entry name" value="Cyclin-like"/>
    <property type="match status" value="1"/>
</dbReference>
<organism evidence="3 4">
    <name type="scientific">Batrachochytrium salamandrivorans</name>
    <dbReference type="NCBI Taxonomy" id="1357716"/>
    <lineage>
        <taxon>Eukaryota</taxon>
        <taxon>Fungi</taxon>
        <taxon>Fungi incertae sedis</taxon>
        <taxon>Chytridiomycota</taxon>
        <taxon>Chytridiomycota incertae sedis</taxon>
        <taxon>Chytridiomycetes</taxon>
        <taxon>Rhizophydiales</taxon>
        <taxon>Rhizophydiales incertae sedis</taxon>
        <taxon>Batrachochytrium</taxon>
    </lineage>
</organism>
<dbReference type="Proteomes" id="UP001648503">
    <property type="component" value="Unassembled WGS sequence"/>
</dbReference>
<feature type="compositionally biased region" description="Polar residues" evidence="1">
    <location>
        <begin position="76"/>
        <end position="95"/>
    </location>
</feature>
<dbReference type="InterPro" id="IPR012388">
    <property type="entry name" value="CABLES1/2"/>
</dbReference>
<evidence type="ECO:0000313" key="4">
    <source>
        <dbReference type="Proteomes" id="UP001648503"/>
    </source>
</evidence>
<dbReference type="EMBL" id="JAFCIX010000414">
    <property type="protein sequence ID" value="KAH6591250.1"/>
    <property type="molecule type" value="Genomic_DNA"/>
</dbReference>
<dbReference type="InterPro" id="IPR036915">
    <property type="entry name" value="Cyclin-like_sf"/>
</dbReference>